<dbReference type="RefSeq" id="WP_105749432.1">
    <property type="nucleotide sequence ID" value="NZ_PVLQ01000079.1"/>
</dbReference>
<proteinExistence type="predicted"/>
<protein>
    <submittedName>
        <fullName evidence="1">Uncharacterized protein</fullName>
    </submittedName>
</protein>
<reference evidence="1 2" key="1">
    <citation type="submission" date="2018-03" db="EMBL/GenBank/DDBJ databases">
        <title>Comparative genomics illustrates the genes involved in a hyperalkaliphilic mechanisms of Serpentinomonas isolated from highly-alkaline calcium-rich serpentinized springs.</title>
        <authorList>
            <person name="Suzuki S."/>
            <person name="Ishii S."/>
            <person name="Walworth N."/>
            <person name="Bird L."/>
            <person name="Kuenen J.G."/>
            <person name="Nealson K.H."/>
        </authorList>
    </citation>
    <scope>NUCLEOTIDE SEQUENCE [LARGE SCALE GENOMIC DNA]</scope>
    <source>
        <strain evidence="1 2">P1</strain>
    </source>
</reference>
<evidence type="ECO:0000313" key="2">
    <source>
        <dbReference type="Proteomes" id="UP000238589"/>
    </source>
</evidence>
<accession>A0A2S9K1F4</accession>
<dbReference type="Proteomes" id="UP000238589">
    <property type="component" value="Unassembled WGS sequence"/>
</dbReference>
<organism evidence="1 2">
    <name type="scientific">Malikia granosa</name>
    <dbReference type="NCBI Taxonomy" id="263067"/>
    <lineage>
        <taxon>Bacteria</taxon>
        <taxon>Pseudomonadati</taxon>
        <taxon>Pseudomonadota</taxon>
        <taxon>Betaproteobacteria</taxon>
        <taxon>Burkholderiales</taxon>
        <taxon>Comamonadaceae</taxon>
        <taxon>Malikia</taxon>
    </lineage>
</organism>
<gene>
    <name evidence="1" type="ORF">C6P64_15405</name>
</gene>
<name>A0A2S9K1F4_9BURK</name>
<dbReference type="EMBL" id="PVLQ01000079">
    <property type="protein sequence ID" value="PRD64261.1"/>
    <property type="molecule type" value="Genomic_DNA"/>
</dbReference>
<keyword evidence="2" id="KW-1185">Reference proteome</keyword>
<dbReference type="AlphaFoldDB" id="A0A2S9K1F4"/>
<sequence length="73" mass="8395">MHELARFHYSRRRRTPEVFDFDRASVQLLTFLKARHADAGRQRLARFGPEFGAIVQAPESVVPSNAQREKALS</sequence>
<comment type="caution">
    <text evidence="1">The sequence shown here is derived from an EMBL/GenBank/DDBJ whole genome shotgun (WGS) entry which is preliminary data.</text>
</comment>
<evidence type="ECO:0000313" key="1">
    <source>
        <dbReference type="EMBL" id="PRD64261.1"/>
    </source>
</evidence>